<evidence type="ECO:0000313" key="2">
    <source>
        <dbReference type="Proteomes" id="UP001055072"/>
    </source>
</evidence>
<comment type="caution">
    <text evidence="1">The sequence shown here is derived from an EMBL/GenBank/DDBJ whole genome shotgun (WGS) entry which is preliminary data.</text>
</comment>
<name>A0ACB8U3J0_9APHY</name>
<dbReference type="Proteomes" id="UP001055072">
    <property type="component" value="Unassembled WGS sequence"/>
</dbReference>
<reference evidence="1" key="1">
    <citation type="journal article" date="2021" name="Environ. Microbiol.">
        <title>Gene family expansions and transcriptome signatures uncover fungal adaptations to wood decay.</title>
        <authorList>
            <person name="Hage H."/>
            <person name="Miyauchi S."/>
            <person name="Viragh M."/>
            <person name="Drula E."/>
            <person name="Min B."/>
            <person name="Chaduli D."/>
            <person name="Navarro D."/>
            <person name="Favel A."/>
            <person name="Norest M."/>
            <person name="Lesage-Meessen L."/>
            <person name="Balint B."/>
            <person name="Merenyi Z."/>
            <person name="de Eugenio L."/>
            <person name="Morin E."/>
            <person name="Martinez A.T."/>
            <person name="Baldrian P."/>
            <person name="Stursova M."/>
            <person name="Martinez M.J."/>
            <person name="Novotny C."/>
            <person name="Magnuson J.K."/>
            <person name="Spatafora J.W."/>
            <person name="Maurice S."/>
            <person name="Pangilinan J."/>
            <person name="Andreopoulos W."/>
            <person name="LaButti K."/>
            <person name="Hundley H."/>
            <person name="Na H."/>
            <person name="Kuo A."/>
            <person name="Barry K."/>
            <person name="Lipzen A."/>
            <person name="Henrissat B."/>
            <person name="Riley R."/>
            <person name="Ahrendt S."/>
            <person name="Nagy L.G."/>
            <person name="Grigoriev I.V."/>
            <person name="Martin F."/>
            <person name="Rosso M.N."/>
        </authorList>
    </citation>
    <scope>NUCLEOTIDE SEQUENCE</scope>
    <source>
        <strain evidence="1">CBS 384.51</strain>
    </source>
</reference>
<organism evidence="1 2">
    <name type="scientific">Irpex rosettiformis</name>
    <dbReference type="NCBI Taxonomy" id="378272"/>
    <lineage>
        <taxon>Eukaryota</taxon>
        <taxon>Fungi</taxon>
        <taxon>Dikarya</taxon>
        <taxon>Basidiomycota</taxon>
        <taxon>Agaricomycotina</taxon>
        <taxon>Agaricomycetes</taxon>
        <taxon>Polyporales</taxon>
        <taxon>Irpicaceae</taxon>
        <taxon>Irpex</taxon>
    </lineage>
</organism>
<dbReference type="EMBL" id="MU274912">
    <property type="protein sequence ID" value="KAI0088952.1"/>
    <property type="molecule type" value="Genomic_DNA"/>
</dbReference>
<sequence>MAQAEARHYINAAHDTELRRKKTTMERAKANYLCSQLRIRLQYAKLKVDHGWQKQTLNEVENLYFRHSHTNRQHFNTVNVESADSQQSTASSQINGGSSTTQSLTSGTSADNVNNNPAGEEPQSRLAISHSQTLGNQMSPVAMEITTPRQPGRRTPSAKGKERDHSLPTPLFNAVQSASTQPLSPPKRTNRAARHAPIIEDFPPATLADGGLQSSAKYLSSTYISSSPFPINVPIPSQEIPTSPFGKRDQALTYDSFWSSHSTWSSNLSIAGTGSPTRSATTTYAATTTSASS</sequence>
<protein>
    <submittedName>
        <fullName evidence="1">Uncharacterized protein</fullName>
    </submittedName>
</protein>
<proteinExistence type="predicted"/>
<evidence type="ECO:0000313" key="1">
    <source>
        <dbReference type="EMBL" id="KAI0088952.1"/>
    </source>
</evidence>
<keyword evidence="2" id="KW-1185">Reference proteome</keyword>
<accession>A0ACB8U3J0</accession>
<gene>
    <name evidence="1" type="ORF">BDY19DRAFT_993761</name>
</gene>